<accession>B7K3K2</accession>
<dbReference type="Gene3D" id="3.90.1640.30">
    <property type="match status" value="1"/>
</dbReference>
<dbReference type="InterPro" id="IPR051673">
    <property type="entry name" value="SSDNA_exonuclease_RecJ"/>
</dbReference>
<sequence>MMKLPRQRWEIATPNPEQVKQLIEATGLSPLIAKVIINRGIDTVKSTQVYLDPEVENLPSPLKEFPDLATSITLLQEAITTGEKIAICGDYDADGMTSTALLLRAFSQLGADIYYEIPSRMKDGYGINERIVEAFADQGVGVILTVDNGISAYQPIQRAIELGLTVIITDHHDLPEKLPPADAILNPKLLPENSPYRGLAGVGVAYILAVTTAQSLGITQGFIDPLLELFTLGTIADLAPLIGVNRRWLKRGLRRLPKSQLAGVQALMQVAGVSEEQKQLKPDDIGFRLGPRINAIGRIGDPQMIIELLTTDDPGIALERAMQCEQINAKRKAMCEQIELEAVHLVENTPIPWKKDRVLVVVQSNWHHGVIGIVASRLVERYGVPVFIGTYEENPSKIRGSARGIKEFNIFEALDFCGDLLGKYGGHKAAGGFSLLAKNLDHFKQRLSTFAHQYLEPHHLKPLVSIDAEANFDQLTPLLHQSIDQLQPWGIGNEFPVFWTPNVQVLEQRIVGKNHLKLVFCQDNNENQMKAVAWRWGEYFPLPKRVDIAYKLKENNWNGETNIEIEIIGIRLPLLETNSKPVMFEYQGKKYWCNFSSINNELKIKNEQGKVLAVTKGQRKGLLGTNRETAKEVDITQPHYYQLIKAAMGILGLSK</sequence>
<evidence type="ECO:0000256" key="3">
    <source>
        <dbReference type="ARBA" id="ARBA00022722"/>
    </source>
</evidence>
<gene>
    <name evidence="9" type="ordered locus">PCC8801_1279</name>
</gene>
<keyword evidence="3" id="KW-0540">Nuclease</keyword>
<keyword evidence="4" id="KW-0378">Hydrolase</keyword>
<feature type="domain" description="DHHA1" evidence="7">
    <location>
        <begin position="357"/>
        <end position="451"/>
    </location>
</feature>
<dbReference type="AlphaFoldDB" id="B7K3K2"/>
<dbReference type="Pfam" id="PF02272">
    <property type="entry name" value="DHHA1"/>
    <property type="match status" value="1"/>
</dbReference>
<dbReference type="InterPro" id="IPR003156">
    <property type="entry name" value="DHHA1_dom"/>
</dbReference>
<dbReference type="GO" id="GO:0003676">
    <property type="term" value="F:nucleic acid binding"/>
    <property type="evidence" value="ECO:0007669"/>
    <property type="project" value="InterPro"/>
</dbReference>
<reference evidence="10" key="1">
    <citation type="journal article" date="2011" name="MBio">
        <title>Novel metabolic attributes of the genus Cyanothece, comprising a group of unicellular nitrogen-fixing Cyanobacteria.</title>
        <authorList>
            <person name="Bandyopadhyay A."/>
            <person name="Elvitigala T."/>
            <person name="Welsh E."/>
            <person name="Stockel J."/>
            <person name="Liberton M."/>
            <person name="Min H."/>
            <person name="Sherman L.A."/>
            <person name="Pakrasi H.B."/>
        </authorList>
    </citation>
    <scope>NUCLEOTIDE SEQUENCE [LARGE SCALE GENOMIC DNA]</scope>
    <source>
        <strain evidence="10">PCC 8801</strain>
    </source>
</reference>
<dbReference type="InterPro" id="IPR001667">
    <property type="entry name" value="DDH_dom"/>
</dbReference>
<dbReference type="PANTHER" id="PTHR30255:SF2">
    <property type="entry name" value="SINGLE-STRANDED-DNA-SPECIFIC EXONUCLEASE RECJ"/>
    <property type="match status" value="1"/>
</dbReference>
<dbReference type="InterPro" id="IPR004610">
    <property type="entry name" value="RecJ"/>
</dbReference>
<evidence type="ECO:0000256" key="5">
    <source>
        <dbReference type="ARBA" id="ARBA00022839"/>
    </source>
</evidence>
<dbReference type="KEGG" id="cyp:PCC8801_1279"/>
<evidence type="ECO:0000313" key="9">
    <source>
        <dbReference type="EMBL" id="ACK65344.1"/>
    </source>
</evidence>
<dbReference type="STRING" id="41431.PCC8801_1279"/>
<name>B7K3K2_RIPO1</name>
<organism evidence="9 10">
    <name type="scientific">Rippkaea orientalis (strain PCC 8801 / RF-1)</name>
    <name type="common">Cyanothece sp. (strain PCC 8801)</name>
    <dbReference type="NCBI Taxonomy" id="41431"/>
    <lineage>
        <taxon>Bacteria</taxon>
        <taxon>Bacillati</taxon>
        <taxon>Cyanobacteriota</taxon>
        <taxon>Cyanophyceae</taxon>
        <taxon>Oscillatoriophycideae</taxon>
        <taxon>Chroococcales</taxon>
        <taxon>Aphanothecaceae</taxon>
        <taxon>Rippkaea</taxon>
        <taxon>Rippkaea orientalis</taxon>
    </lineage>
</organism>
<dbReference type="GO" id="GO:0006310">
    <property type="term" value="P:DNA recombination"/>
    <property type="evidence" value="ECO:0007669"/>
    <property type="project" value="InterPro"/>
</dbReference>
<evidence type="ECO:0000259" key="8">
    <source>
        <dbReference type="Pfam" id="PF17768"/>
    </source>
</evidence>
<dbReference type="Gene3D" id="3.10.310.30">
    <property type="match status" value="1"/>
</dbReference>
<dbReference type="SUPFAM" id="SSF64182">
    <property type="entry name" value="DHH phosphoesterases"/>
    <property type="match status" value="1"/>
</dbReference>
<dbReference type="GO" id="GO:0008409">
    <property type="term" value="F:5'-3' exonuclease activity"/>
    <property type="evidence" value="ECO:0007669"/>
    <property type="project" value="InterPro"/>
</dbReference>
<keyword evidence="5 9" id="KW-0269">Exonuclease</keyword>
<dbReference type="InterPro" id="IPR038763">
    <property type="entry name" value="DHH_sf"/>
</dbReference>
<evidence type="ECO:0000313" key="10">
    <source>
        <dbReference type="Proteomes" id="UP000008204"/>
    </source>
</evidence>
<evidence type="ECO:0000256" key="2">
    <source>
        <dbReference type="ARBA" id="ARBA00019841"/>
    </source>
</evidence>
<evidence type="ECO:0000259" key="7">
    <source>
        <dbReference type="Pfam" id="PF02272"/>
    </source>
</evidence>
<feature type="domain" description="DDH" evidence="6">
    <location>
        <begin position="84"/>
        <end position="234"/>
    </location>
</feature>
<dbReference type="EMBL" id="CP001287">
    <property type="protein sequence ID" value="ACK65344.1"/>
    <property type="molecule type" value="Genomic_DNA"/>
</dbReference>
<dbReference type="eggNOG" id="COG0608">
    <property type="taxonomic scope" value="Bacteria"/>
</dbReference>
<protein>
    <recommendedName>
        <fullName evidence="2">Single-stranded-DNA-specific exonuclease RecJ</fullName>
    </recommendedName>
</protein>
<keyword evidence="10" id="KW-1185">Reference proteome</keyword>
<proteinExistence type="inferred from homology"/>
<dbReference type="InterPro" id="IPR041122">
    <property type="entry name" value="RecJ_OB"/>
</dbReference>
<dbReference type="NCBIfam" id="TIGR00644">
    <property type="entry name" value="recJ"/>
    <property type="match status" value="1"/>
</dbReference>
<dbReference type="PANTHER" id="PTHR30255">
    <property type="entry name" value="SINGLE-STRANDED-DNA-SPECIFIC EXONUCLEASE RECJ"/>
    <property type="match status" value="1"/>
</dbReference>
<evidence type="ECO:0000259" key="6">
    <source>
        <dbReference type="Pfam" id="PF01368"/>
    </source>
</evidence>
<evidence type="ECO:0000256" key="1">
    <source>
        <dbReference type="ARBA" id="ARBA00005915"/>
    </source>
</evidence>
<evidence type="ECO:0000256" key="4">
    <source>
        <dbReference type="ARBA" id="ARBA00022801"/>
    </source>
</evidence>
<dbReference type="OrthoDB" id="9809852at2"/>
<feature type="domain" description="RecJ OB" evidence="8">
    <location>
        <begin position="466"/>
        <end position="567"/>
    </location>
</feature>
<dbReference type="HOGENOM" id="CLU_009736_5_0_3"/>
<comment type="similarity">
    <text evidence="1">Belongs to the RecJ family.</text>
</comment>
<dbReference type="Pfam" id="PF01368">
    <property type="entry name" value="DHH"/>
    <property type="match status" value="1"/>
</dbReference>
<dbReference type="Proteomes" id="UP000008204">
    <property type="component" value="Chromosome"/>
</dbReference>
<dbReference type="Pfam" id="PF17768">
    <property type="entry name" value="RecJ_OB"/>
    <property type="match status" value="1"/>
</dbReference>
<dbReference type="GO" id="GO:0006281">
    <property type="term" value="P:DNA repair"/>
    <property type="evidence" value="ECO:0007669"/>
    <property type="project" value="InterPro"/>
</dbReference>